<comment type="caution">
    <text evidence="1">The sequence shown here is derived from an EMBL/GenBank/DDBJ whole genome shotgun (WGS) entry which is preliminary data.</text>
</comment>
<dbReference type="Proteomes" id="UP000830395">
    <property type="component" value="Chromosome 9"/>
</dbReference>
<proteinExistence type="predicted"/>
<organism evidence="1 2">
    <name type="scientific">Pangasius djambal</name>
    <dbReference type="NCBI Taxonomy" id="1691987"/>
    <lineage>
        <taxon>Eukaryota</taxon>
        <taxon>Metazoa</taxon>
        <taxon>Chordata</taxon>
        <taxon>Craniata</taxon>
        <taxon>Vertebrata</taxon>
        <taxon>Euteleostomi</taxon>
        <taxon>Actinopterygii</taxon>
        <taxon>Neopterygii</taxon>
        <taxon>Teleostei</taxon>
        <taxon>Ostariophysi</taxon>
        <taxon>Siluriformes</taxon>
        <taxon>Pangasiidae</taxon>
        <taxon>Pangasius</taxon>
    </lineage>
</organism>
<feature type="non-terminal residue" evidence="1">
    <location>
        <position position="1"/>
    </location>
</feature>
<gene>
    <name evidence="1" type="ORF">PDJAM_G00249080</name>
</gene>
<protein>
    <submittedName>
        <fullName evidence="1">Uncharacterized protein</fullName>
    </submittedName>
</protein>
<sequence>LFPSSRSRSRSHSRDRNYPSRDFQSNRGYTRGFRGYRRPFYHNRGRGRGYYPRGYHRGGGGGGGGGGSYGYRSNNWHGGHRDQQQSHEHHSPKRGRSRSRTPRKRSRSRSRSHYSGKSSSRTRHSSSSSRSPSPRRRSSGKAPSKDSKSKSSPNEGKGNSKEAESKPSVPIPEEPPSKWESMSDYTTSPKASNPEPTAPVGTQSEVKVSLSGATGNGASVWRSISGPETKSPPKPPTTSTGFGFFTKEDMKAGEKAAISTAFKKFLAEKKKPSSDWDDNQDEEPNTSDAEKEKSNRKQKGIFELDPVYVESKAEKGLPFLGEEEEEYSKSLRERKTEEEPKYKAKPALSARELFEERFGKWDDDYVSNKDSSQREEEMEEEHVMEELYRSRKQAARKEEKAAKKKEKKKNRVSPTSPSPPRSTERSKPLFPSARESSPPARSSKKKEPEFNFSLKTFNDDAESSSGALAKERRLSQDLIYPVKKEHEEFRSIFQHIQAAQLRRSPSELFAQHIVTIVHHIKAQHFRSSGMSLNERFGMYQRKAAQMEMMRQRKSPEIHRRIDVSPSAFKKHARLFEDMEESDYKDYGKKYEGESMDLRLDIERRKKYPKREGGKGSAGSRTPSRELSPDKSSKHKKSKKSKKKRERSPSSSSSSSSPSPHAYRSREYHGEEMEHMEKGGFDKSRLGPREYPRDYEGGHMERGGYERGRGGYERGGFDRPGYDRGRGGYDRGFPRMRGRGWNRGNYPSNNNNGNPANMGGPVRPQEEEWDPEYTPKSRKYYQHDDRDREGEMKWADGRGRGRGMYPRSRGSFTVRRGAGAGGSSGSPKWTHDMFQGATEEGELPDDGAEHGLKDDEKAAEGAASKP</sequence>
<keyword evidence="2" id="KW-1185">Reference proteome</keyword>
<evidence type="ECO:0000313" key="2">
    <source>
        <dbReference type="Proteomes" id="UP000830395"/>
    </source>
</evidence>
<accession>A0ACC5YJG8</accession>
<reference evidence="1" key="1">
    <citation type="submission" date="2020-02" db="EMBL/GenBank/DDBJ databases">
        <title>Genome sequencing of the panga catfish, Pangasius djambal.</title>
        <authorList>
            <person name="Wen M."/>
            <person name="Zahm M."/>
            <person name="Roques C."/>
            <person name="Cabau C."/>
            <person name="Klopp C."/>
            <person name="Donnadieu C."/>
            <person name="Jouanno E."/>
            <person name="Avarre J.-C."/>
            <person name="Campet M."/>
            <person name="Ha T."/>
            <person name="Dugue R."/>
            <person name="Lampietro C."/>
            <person name="Louis A."/>
            <person name="Herpin A."/>
            <person name="Echchiki A."/>
            <person name="Berthelot C."/>
            <person name="Parey E."/>
            <person name="Roest-Crollius H."/>
            <person name="Braasch I."/>
            <person name="Postlethwait J.H."/>
            <person name="Bobe J."/>
            <person name="Montfort J."/>
            <person name="Bouchez O."/>
            <person name="Begum T."/>
            <person name="Schartl M."/>
            <person name="Gustiano R."/>
            <person name="Guiguen Y."/>
        </authorList>
    </citation>
    <scope>NUCLEOTIDE SEQUENCE</scope>
    <source>
        <strain evidence="1">Pdj_M5554</strain>
    </source>
</reference>
<evidence type="ECO:0000313" key="1">
    <source>
        <dbReference type="EMBL" id="MCJ8735605.1"/>
    </source>
</evidence>
<name>A0ACC5YJG8_9TELE</name>
<dbReference type="EMBL" id="CM040983">
    <property type="protein sequence ID" value="MCJ8735605.1"/>
    <property type="molecule type" value="Genomic_DNA"/>
</dbReference>